<accession>A0ABS1W6M8</accession>
<name>A0ABS1W6M8_9GAMM</name>
<protein>
    <submittedName>
        <fullName evidence="3">Two pore domain potassium channel family protein</fullName>
    </submittedName>
</protein>
<feature type="transmembrane region" description="Helical" evidence="1">
    <location>
        <begin position="159"/>
        <end position="177"/>
    </location>
</feature>
<feature type="domain" description="Potassium channel" evidence="2">
    <location>
        <begin position="130"/>
        <end position="204"/>
    </location>
</feature>
<keyword evidence="1" id="KW-1133">Transmembrane helix</keyword>
<feature type="transmembrane region" description="Helical" evidence="1">
    <location>
        <begin position="7"/>
        <end position="26"/>
    </location>
</feature>
<keyword evidence="4" id="KW-1185">Reference proteome</keyword>
<feature type="transmembrane region" description="Helical" evidence="1">
    <location>
        <begin position="118"/>
        <end position="139"/>
    </location>
</feature>
<dbReference type="Gene3D" id="1.10.287.70">
    <property type="match status" value="1"/>
</dbReference>
<dbReference type="RefSeq" id="WP_203107287.1">
    <property type="nucleotide sequence ID" value="NZ_JADOBG010000001.1"/>
</dbReference>
<keyword evidence="3" id="KW-0813">Transport</keyword>
<gene>
    <name evidence="3" type="ORF">I5282_00385</name>
</gene>
<dbReference type="Pfam" id="PF07885">
    <property type="entry name" value="Ion_trans_2"/>
    <property type="match status" value="1"/>
</dbReference>
<feature type="transmembrane region" description="Helical" evidence="1">
    <location>
        <begin position="58"/>
        <end position="79"/>
    </location>
</feature>
<sequence length="216" mass="24607">MINLLTRYRFLALFIILIVFCLFKAINSQLGWFERTDVVFAVLIASSLLIIGQKHRLLIFLISILVSVEIILLLMTLYWDEATIYALKLLVIIAFFILMTSFCLYFTLQDKTISVTTLFGSLSTYLFIGFVFAYIYLFIEWVSPMSFSGLQTQHEAQAMYFSFISLTTVGFGEIVPLKPIAQTVVWLEAFTGQSYLAVIIGQLVGRYVADHLNIKG</sequence>
<proteinExistence type="predicted"/>
<feature type="transmembrane region" description="Helical" evidence="1">
    <location>
        <begin position="32"/>
        <end position="51"/>
    </location>
</feature>
<keyword evidence="1" id="KW-0812">Transmembrane</keyword>
<evidence type="ECO:0000313" key="4">
    <source>
        <dbReference type="Proteomes" id="UP000809910"/>
    </source>
</evidence>
<dbReference type="SUPFAM" id="SSF81324">
    <property type="entry name" value="Voltage-gated potassium channels"/>
    <property type="match status" value="1"/>
</dbReference>
<evidence type="ECO:0000313" key="3">
    <source>
        <dbReference type="EMBL" id="MBL7525023.1"/>
    </source>
</evidence>
<dbReference type="GO" id="GO:0034220">
    <property type="term" value="P:monoatomic ion transmembrane transport"/>
    <property type="evidence" value="ECO:0007669"/>
    <property type="project" value="UniProtKB-KW"/>
</dbReference>
<keyword evidence="3" id="KW-0406">Ion transport</keyword>
<evidence type="ECO:0000256" key="1">
    <source>
        <dbReference type="SAM" id="Phobius"/>
    </source>
</evidence>
<dbReference type="EMBL" id="JADWVN010000002">
    <property type="protein sequence ID" value="MBL7525023.1"/>
    <property type="molecule type" value="Genomic_DNA"/>
</dbReference>
<keyword evidence="3" id="KW-0407">Ion channel</keyword>
<keyword evidence="1" id="KW-0472">Membrane</keyword>
<feature type="transmembrane region" description="Helical" evidence="1">
    <location>
        <begin position="85"/>
        <end position="106"/>
    </location>
</feature>
<dbReference type="InterPro" id="IPR013099">
    <property type="entry name" value="K_chnl_dom"/>
</dbReference>
<reference evidence="3 4" key="1">
    <citation type="submission" date="2020-12" db="EMBL/GenBank/DDBJ databases">
        <title>WGS of Legionella: environmental sample.</title>
        <authorList>
            <person name="Cristino S."/>
            <person name="Girolamini L."/>
            <person name="Salaris S."/>
            <person name="Pascale M.R."/>
            <person name="Mazzotta M."/>
            <person name="Orsini M."/>
            <person name="Grottola A."/>
        </authorList>
    </citation>
    <scope>NUCLEOTIDE SEQUENCE [LARGE SCALE GENOMIC DNA]</scope>
    <source>
        <strain evidence="3 4">30cs62</strain>
    </source>
</reference>
<evidence type="ECO:0000259" key="2">
    <source>
        <dbReference type="Pfam" id="PF07885"/>
    </source>
</evidence>
<organism evidence="3 4">
    <name type="scientific">Legionella bononiensis</name>
    <dbReference type="NCBI Taxonomy" id="2793102"/>
    <lineage>
        <taxon>Bacteria</taxon>
        <taxon>Pseudomonadati</taxon>
        <taxon>Pseudomonadota</taxon>
        <taxon>Gammaproteobacteria</taxon>
        <taxon>Legionellales</taxon>
        <taxon>Legionellaceae</taxon>
        <taxon>Legionella</taxon>
    </lineage>
</organism>
<comment type="caution">
    <text evidence="3">The sequence shown here is derived from an EMBL/GenBank/DDBJ whole genome shotgun (WGS) entry which is preliminary data.</text>
</comment>
<dbReference type="Proteomes" id="UP000809910">
    <property type="component" value="Unassembled WGS sequence"/>
</dbReference>